<feature type="region of interest" description="Disordered" evidence="10">
    <location>
        <begin position="440"/>
        <end position="460"/>
    </location>
</feature>
<evidence type="ECO:0000259" key="11">
    <source>
        <dbReference type="PROSITE" id="PS50157"/>
    </source>
</evidence>
<protein>
    <recommendedName>
        <fullName evidence="11">C2H2-type domain-containing protein</fullName>
    </recommendedName>
</protein>
<feature type="region of interest" description="Disordered" evidence="10">
    <location>
        <begin position="112"/>
        <end position="152"/>
    </location>
</feature>
<organism evidence="12">
    <name type="scientific">Mucor ambiguus</name>
    <dbReference type="NCBI Taxonomy" id="91626"/>
    <lineage>
        <taxon>Eukaryota</taxon>
        <taxon>Fungi</taxon>
        <taxon>Fungi incertae sedis</taxon>
        <taxon>Mucoromycota</taxon>
        <taxon>Mucoromycotina</taxon>
        <taxon>Mucoromycetes</taxon>
        <taxon>Mucorales</taxon>
        <taxon>Mucorineae</taxon>
        <taxon>Mucoraceae</taxon>
        <taxon>Mucor</taxon>
    </lineage>
</organism>
<dbReference type="PANTHER" id="PTHR47257">
    <property type="entry name" value="PH-RESPONSE TRANSCRIPTION FACTOR PACC/RIM101"/>
    <property type="match status" value="1"/>
</dbReference>
<evidence type="ECO:0000256" key="2">
    <source>
        <dbReference type="ARBA" id="ARBA00022491"/>
    </source>
</evidence>
<dbReference type="InterPro" id="IPR050806">
    <property type="entry name" value="pacC/RIM101"/>
</dbReference>
<dbReference type="AlphaFoldDB" id="A0A0C9M417"/>
<dbReference type="PANTHER" id="PTHR47257:SF1">
    <property type="entry name" value="PH-RESPONSE TRANSCRIPTION FACTOR PACC_RIM101"/>
    <property type="match status" value="1"/>
</dbReference>
<reference evidence="12" key="1">
    <citation type="submission" date="2014-09" db="EMBL/GenBank/DDBJ databases">
        <title>Draft genome sequence of an oleaginous Mucoromycotina fungus Mucor ambiguus NBRC6742.</title>
        <authorList>
            <person name="Takeda I."/>
            <person name="Yamane N."/>
            <person name="Morita T."/>
            <person name="Tamano K."/>
            <person name="Machida M."/>
            <person name="Baker S."/>
            <person name="Koike H."/>
        </authorList>
    </citation>
    <scope>NUCLEOTIDE SEQUENCE</scope>
    <source>
        <strain evidence="12">NBRC 6742</strain>
    </source>
</reference>
<evidence type="ECO:0000256" key="3">
    <source>
        <dbReference type="ARBA" id="ARBA00022723"/>
    </source>
</evidence>
<feature type="domain" description="C2H2-type" evidence="11">
    <location>
        <begin position="48"/>
        <end position="77"/>
    </location>
</feature>
<dbReference type="Gene3D" id="3.30.160.60">
    <property type="entry name" value="Classic Zinc Finger"/>
    <property type="match status" value="2"/>
</dbReference>
<dbReference type="Pfam" id="PF00096">
    <property type="entry name" value="zf-C2H2"/>
    <property type="match status" value="1"/>
</dbReference>
<evidence type="ECO:0000313" key="12">
    <source>
        <dbReference type="EMBL" id="GAN03846.1"/>
    </source>
</evidence>
<dbReference type="STRING" id="91626.A0A0C9M417"/>
<dbReference type="Proteomes" id="UP000053815">
    <property type="component" value="Unassembled WGS sequence"/>
</dbReference>
<evidence type="ECO:0000256" key="10">
    <source>
        <dbReference type="SAM" id="MobiDB-lite"/>
    </source>
</evidence>
<dbReference type="SMART" id="SM00355">
    <property type="entry name" value="ZnF_C2H2"/>
    <property type="match status" value="3"/>
</dbReference>
<gene>
    <name evidence="12" type="ORF">MAM1_0049c03301</name>
</gene>
<dbReference type="PROSITE" id="PS00028">
    <property type="entry name" value="ZINC_FINGER_C2H2_1"/>
    <property type="match status" value="3"/>
</dbReference>
<dbReference type="GO" id="GO:0008270">
    <property type="term" value="F:zinc ion binding"/>
    <property type="evidence" value="ECO:0007669"/>
    <property type="project" value="UniProtKB-KW"/>
</dbReference>
<evidence type="ECO:0000256" key="4">
    <source>
        <dbReference type="ARBA" id="ARBA00022737"/>
    </source>
</evidence>
<dbReference type="PROSITE" id="PS50157">
    <property type="entry name" value="ZINC_FINGER_C2H2_2"/>
    <property type="match status" value="3"/>
</dbReference>
<keyword evidence="3" id="KW-0479">Metal-binding</keyword>
<feature type="compositionally biased region" description="Low complexity" evidence="10">
    <location>
        <begin position="115"/>
        <end position="127"/>
    </location>
</feature>
<dbReference type="SUPFAM" id="SSF57667">
    <property type="entry name" value="beta-beta-alpha zinc fingers"/>
    <property type="match status" value="2"/>
</dbReference>
<dbReference type="EMBL" id="DF836338">
    <property type="protein sequence ID" value="GAN03846.1"/>
    <property type="molecule type" value="Genomic_DNA"/>
</dbReference>
<accession>A0A0C9M417</accession>
<comment type="subcellular location">
    <subcellularLocation>
        <location evidence="1">Nucleus</location>
    </subcellularLocation>
</comment>
<evidence type="ECO:0000256" key="9">
    <source>
        <dbReference type="PROSITE-ProRule" id="PRU00042"/>
    </source>
</evidence>
<dbReference type="InterPro" id="IPR036236">
    <property type="entry name" value="Znf_C2H2_sf"/>
</dbReference>
<name>A0A0C9M417_9FUNG</name>
<dbReference type="OrthoDB" id="6155966at2759"/>
<dbReference type="InterPro" id="IPR013087">
    <property type="entry name" value="Znf_C2H2_type"/>
</dbReference>
<keyword evidence="7" id="KW-0539">Nucleus</keyword>
<keyword evidence="4" id="KW-0677">Repeat</keyword>
<sequence>MQTSLEMDTEIYFCRWIGCTISFDDPEHLYIHLTNDHVGRKSTGNLCLTCHWDKCDVTVIKRDHITSHLRVHVPLKPHRCQFCSKSFKRPQDLKKHEKIHSEQHISTLRCHHRNQQQQPLTPPSSTHHSSRDVSPVLSDNHPISPPTSTYSDENWLYAGVSPSTAMSDFSSSQQQKQQLPLQYNNQVPQANFVTQPPADIINDLFFPMDMDTKPTEYNASIAHSLDQIQTFMDAGTINQSNFNLNISNEQQLNDMNDWLARLSDSIATGQLPQDSVIDPATSFAYNQMSNFTAPQQQYPMVPSQSNSSIYPVSCNENDMYVRSQPMPHPIVPSQDIDSYLGNFAPSTNQYQQYQQQNVGVTGQRQHYTAVPNVANQYFQPELRTTTNFTKANNPENAETEKEDTISFKPSKSITHEDKKNMATLINTFSSALVDNNFKPTASTKEEEDEETSNSKPSDELIRELITSDLSKLSLQDDADASKPSIKEDHESKSLYPTATVSAAQQNHLLLLKKMTQWVNENYHKKHRPSTQEAATSTVAAAAVSCQ</sequence>
<feature type="domain" description="C2H2-type" evidence="11">
    <location>
        <begin position="78"/>
        <end position="105"/>
    </location>
</feature>
<evidence type="ECO:0000256" key="6">
    <source>
        <dbReference type="ARBA" id="ARBA00022833"/>
    </source>
</evidence>
<comment type="similarity">
    <text evidence="8">Belongs to the pacC/RIM101 family.</text>
</comment>
<evidence type="ECO:0000256" key="7">
    <source>
        <dbReference type="ARBA" id="ARBA00023242"/>
    </source>
</evidence>
<keyword evidence="2" id="KW-0678">Repressor</keyword>
<keyword evidence="5 9" id="KW-0863">Zinc-finger</keyword>
<dbReference type="FunFam" id="3.30.160.60:FF:000100">
    <property type="entry name" value="Zinc finger 45-like"/>
    <property type="match status" value="1"/>
</dbReference>
<proteinExistence type="inferred from homology"/>
<dbReference type="GO" id="GO:0005634">
    <property type="term" value="C:nucleus"/>
    <property type="evidence" value="ECO:0007669"/>
    <property type="project" value="UniProtKB-SubCell"/>
</dbReference>
<keyword evidence="6" id="KW-0862">Zinc</keyword>
<keyword evidence="13" id="KW-1185">Reference proteome</keyword>
<dbReference type="GO" id="GO:0045944">
    <property type="term" value="P:positive regulation of transcription by RNA polymerase II"/>
    <property type="evidence" value="ECO:0007669"/>
    <property type="project" value="TreeGrafter"/>
</dbReference>
<evidence type="ECO:0000256" key="5">
    <source>
        <dbReference type="ARBA" id="ARBA00022771"/>
    </source>
</evidence>
<evidence type="ECO:0000313" key="13">
    <source>
        <dbReference type="Proteomes" id="UP000053815"/>
    </source>
</evidence>
<evidence type="ECO:0000256" key="1">
    <source>
        <dbReference type="ARBA" id="ARBA00004123"/>
    </source>
</evidence>
<evidence type="ECO:0000256" key="8">
    <source>
        <dbReference type="ARBA" id="ARBA00038089"/>
    </source>
</evidence>
<feature type="domain" description="C2H2-type" evidence="11">
    <location>
        <begin position="12"/>
        <end position="42"/>
    </location>
</feature>